<accession>A0A9Q1HPP1</accession>
<keyword evidence="3" id="KW-1185">Reference proteome</keyword>
<gene>
    <name evidence="2" type="ORF">COCON_G00219150</name>
</gene>
<proteinExistence type="predicted"/>
<reference evidence="2" key="1">
    <citation type="journal article" date="2023" name="Science">
        <title>Genome structures resolve the early diversification of teleost fishes.</title>
        <authorList>
            <person name="Parey E."/>
            <person name="Louis A."/>
            <person name="Montfort J."/>
            <person name="Bouchez O."/>
            <person name="Roques C."/>
            <person name="Iampietro C."/>
            <person name="Lluch J."/>
            <person name="Castinel A."/>
            <person name="Donnadieu C."/>
            <person name="Desvignes T."/>
            <person name="Floi Bucao C."/>
            <person name="Jouanno E."/>
            <person name="Wen M."/>
            <person name="Mejri S."/>
            <person name="Dirks R."/>
            <person name="Jansen H."/>
            <person name="Henkel C."/>
            <person name="Chen W.J."/>
            <person name="Zahm M."/>
            <person name="Cabau C."/>
            <person name="Klopp C."/>
            <person name="Thompson A.W."/>
            <person name="Robinson-Rechavi M."/>
            <person name="Braasch I."/>
            <person name="Lecointre G."/>
            <person name="Bobe J."/>
            <person name="Postlethwait J.H."/>
            <person name="Berthelot C."/>
            <person name="Roest Crollius H."/>
            <person name="Guiguen Y."/>
        </authorList>
    </citation>
    <scope>NUCLEOTIDE SEQUENCE</scope>
    <source>
        <strain evidence="2">Concon-B</strain>
    </source>
</reference>
<feature type="region of interest" description="Disordered" evidence="1">
    <location>
        <begin position="18"/>
        <end position="43"/>
    </location>
</feature>
<organism evidence="2 3">
    <name type="scientific">Conger conger</name>
    <name type="common">Conger eel</name>
    <name type="synonym">Muraena conger</name>
    <dbReference type="NCBI Taxonomy" id="82655"/>
    <lineage>
        <taxon>Eukaryota</taxon>
        <taxon>Metazoa</taxon>
        <taxon>Chordata</taxon>
        <taxon>Craniata</taxon>
        <taxon>Vertebrata</taxon>
        <taxon>Euteleostomi</taxon>
        <taxon>Actinopterygii</taxon>
        <taxon>Neopterygii</taxon>
        <taxon>Teleostei</taxon>
        <taxon>Anguilliformes</taxon>
        <taxon>Congridae</taxon>
        <taxon>Conger</taxon>
    </lineage>
</organism>
<comment type="caution">
    <text evidence="2">The sequence shown here is derived from an EMBL/GenBank/DDBJ whole genome shotgun (WGS) entry which is preliminary data.</text>
</comment>
<dbReference type="AlphaFoldDB" id="A0A9Q1HPP1"/>
<sequence length="119" mass="12891">MRTGTSVFLPRAAERGALSAKPCGAGQDRTGRDSREEEASPNPCGIQLCPAPLPAARSERHGLWQSVSEVGSRPGSPLSLSLWDSSWLPLSLILQRDNCPRSCPHNLRLPHCPEDLLLV</sequence>
<name>A0A9Q1HPP1_CONCO</name>
<evidence type="ECO:0000256" key="1">
    <source>
        <dbReference type="SAM" id="MobiDB-lite"/>
    </source>
</evidence>
<evidence type="ECO:0000313" key="3">
    <source>
        <dbReference type="Proteomes" id="UP001152803"/>
    </source>
</evidence>
<evidence type="ECO:0000313" key="2">
    <source>
        <dbReference type="EMBL" id="KAJ8252603.1"/>
    </source>
</evidence>
<feature type="compositionally biased region" description="Basic and acidic residues" evidence="1">
    <location>
        <begin position="29"/>
        <end position="38"/>
    </location>
</feature>
<protein>
    <submittedName>
        <fullName evidence="2">Uncharacterized protein</fullName>
    </submittedName>
</protein>
<dbReference type="Proteomes" id="UP001152803">
    <property type="component" value="Unassembled WGS sequence"/>
</dbReference>
<dbReference type="EMBL" id="JAFJMO010000017">
    <property type="protein sequence ID" value="KAJ8252603.1"/>
    <property type="molecule type" value="Genomic_DNA"/>
</dbReference>